<dbReference type="AlphaFoldDB" id="A0A059EZH6"/>
<sequence length="173" mass="20189">MSNNQTDHERIIAQEIIKTYQSFVEDIPRDYFDDLKIQLVTRSGAKNLLVIKINGNILNVIQQKPHKILMKLRSMFSNVLFFLVRDGGKSDSCDEFNYVPQSQKRIMYELWAKDICTPAIYEMRTTSVLNTGEKVDTVYISKLPEHDEDYLKAMEKVYNFLTGQTLLFKHISN</sequence>
<dbReference type="OrthoDB" id="10389931at2759"/>
<proteinExistence type="predicted"/>
<dbReference type="HOGENOM" id="CLU_1547160_0_0_1"/>
<dbReference type="Proteomes" id="UP000030655">
    <property type="component" value="Unassembled WGS sequence"/>
</dbReference>
<protein>
    <submittedName>
        <fullName evidence="1">Uncharacterized protein</fullName>
    </submittedName>
</protein>
<reference evidence="2" key="1">
    <citation type="submission" date="2013-02" db="EMBL/GenBank/DDBJ databases">
        <authorList>
            <consortium name="The Broad Institute Genome Sequencing Platform"/>
            <person name="Cuomo C."/>
            <person name="Becnel J."/>
            <person name="Sanscrainte N."/>
            <person name="Walker B."/>
            <person name="Young S.K."/>
            <person name="Zeng Q."/>
            <person name="Gargeya S."/>
            <person name="Fitzgerald M."/>
            <person name="Haas B."/>
            <person name="Abouelleil A."/>
            <person name="Alvarado L."/>
            <person name="Arachchi H.M."/>
            <person name="Berlin A.M."/>
            <person name="Chapman S.B."/>
            <person name="Dewar J."/>
            <person name="Goldberg J."/>
            <person name="Griggs A."/>
            <person name="Gujja S."/>
            <person name="Hansen M."/>
            <person name="Howarth C."/>
            <person name="Imamovic A."/>
            <person name="Larimer J."/>
            <person name="McCowan C."/>
            <person name="Murphy C."/>
            <person name="Neiman D."/>
            <person name="Pearson M."/>
            <person name="Priest M."/>
            <person name="Roberts A."/>
            <person name="Saif S."/>
            <person name="Shea T."/>
            <person name="Sisk P."/>
            <person name="Sykes S."/>
            <person name="Wortman J."/>
            <person name="Nusbaum C."/>
            <person name="Birren B."/>
        </authorList>
    </citation>
    <scope>NUCLEOTIDE SEQUENCE [LARGE SCALE GENOMIC DNA]</scope>
    <source>
        <strain evidence="2">PRA339</strain>
    </source>
</reference>
<evidence type="ECO:0000313" key="1">
    <source>
        <dbReference type="EMBL" id="KCZ80448.1"/>
    </source>
</evidence>
<dbReference type="VEuPathDB" id="MicrosporidiaDB:H312_02172"/>
<dbReference type="EMBL" id="KK365181">
    <property type="protein sequence ID" value="KCZ80448.1"/>
    <property type="molecule type" value="Genomic_DNA"/>
</dbReference>
<name>A0A059EZH6_9MICR</name>
<keyword evidence="2" id="KW-1185">Reference proteome</keyword>
<dbReference type="STRING" id="1288291.A0A059EZH6"/>
<reference evidence="1 2" key="2">
    <citation type="submission" date="2014-03" db="EMBL/GenBank/DDBJ databases">
        <title>The Genome Sequence of Anncaliia algerae insect isolate PRA339.</title>
        <authorList>
            <consortium name="The Broad Institute Genome Sequencing Platform"/>
            <consortium name="The Broad Institute Genome Sequencing Center for Infectious Disease"/>
            <person name="Cuomo C."/>
            <person name="Becnel J."/>
            <person name="Sanscrainte N."/>
            <person name="Walker B."/>
            <person name="Young S.K."/>
            <person name="Zeng Q."/>
            <person name="Gargeya S."/>
            <person name="Fitzgerald M."/>
            <person name="Haas B."/>
            <person name="Abouelleil A."/>
            <person name="Alvarado L."/>
            <person name="Arachchi H.M."/>
            <person name="Berlin A.M."/>
            <person name="Chapman S.B."/>
            <person name="Dewar J."/>
            <person name="Goldberg J."/>
            <person name="Griggs A."/>
            <person name="Gujja S."/>
            <person name="Hansen M."/>
            <person name="Howarth C."/>
            <person name="Imamovic A."/>
            <person name="Larimer J."/>
            <person name="McCowan C."/>
            <person name="Murphy C."/>
            <person name="Neiman D."/>
            <person name="Pearson M."/>
            <person name="Priest M."/>
            <person name="Roberts A."/>
            <person name="Saif S."/>
            <person name="Shea T."/>
            <person name="Sisk P."/>
            <person name="Sykes S."/>
            <person name="Wortman J."/>
            <person name="Nusbaum C."/>
            <person name="Birren B."/>
        </authorList>
    </citation>
    <scope>NUCLEOTIDE SEQUENCE [LARGE SCALE GENOMIC DNA]</scope>
    <source>
        <strain evidence="1 2">PRA339</strain>
    </source>
</reference>
<organism evidence="1 2">
    <name type="scientific">Anncaliia algerae PRA339</name>
    <dbReference type="NCBI Taxonomy" id="1288291"/>
    <lineage>
        <taxon>Eukaryota</taxon>
        <taxon>Fungi</taxon>
        <taxon>Fungi incertae sedis</taxon>
        <taxon>Microsporidia</taxon>
        <taxon>Tubulinosematoidea</taxon>
        <taxon>Tubulinosematidae</taxon>
        <taxon>Anncaliia</taxon>
    </lineage>
</organism>
<gene>
    <name evidence="1" type="ORF">H312_02172</name>
</gene>
<accession>A0A059EZH6</accession>
<evidence type="ECO:0000313" key="2">
    <source>
        <dbReference type="Proteomes" id="UP000030655"/>
    </source>
</evidence>